<accession>A0A0U3GBS8</accession>
<dbReference type="KEGG" id="mod:AS202_07640"/>
<dbReference type="PROSITE" id="PS51257">
    <property type="entry name" value="PROKAR_LIPOPROTEIN"/>
    <property type="match status" value="1"/>
</dbReference>
<proteinExistence type="predicted"/>
<dbReference type="RefSeq" id="WP_006257467.1">
    <property type="nucleotide sequence ID" value="NZ_BCMQ01000001.1"/>
</dbReference>
<dbReference type="SUPFAM" id="SSF69360">
    <property type="entry name" value="Cell wall binding repeat"/>
    <property type="match status" value="1"/>
</dbReference>
<dbReference type="eggNOG" id="COG5263">
    <property type="taxonomic scope" value="Bacteria"/>
</dbReference>
<dbReference type="AlphaFoldDB" id="A0A0U3GBS8"/>
<dbReference type="InterPro" id="IPR032774">
    <property type="entry name" value="WG_beta_rep"/>
</dbReference>
<dbReference type="GeneID" id="66974669"/>
<evidence type="ECO:0000313" key="2">
    <source>
        <dbReference type="Proteomes" id="UP000069030"/>
    </source>
</evidence>
<protein>
    <submittedName>
        <fullName evidence="1">Uncharacterized protein</fullName>
    </submittedName>
</protein>
<organism evidence="1 2">
    <name type="scientific">Myroides odoratimimus</name>
    <dbReference type="NCBI Taxonomy" id="76832"/>
    <lineage>
        <taxon>Bacteria</taxon>
        <taxon>Pseudomonadati</taxon>
        <taxon>Bacteroidota</taxon>
        <taxon>Flavobacteriia</taxon>
        <taxon>Flavobacteriales</taxon>
        <taxon>Flavobacteriaceae</taxon>
        <taxon>Myroides</taxon>
    </lineage>
</organism>
<dbReference type="Proteomes" id="UP000069030">
    <property type="component" value="Chromosome"/>
</dbReference>
<dbReference type="Pfam" id="PF14903">
    <property type="entry name" value="WG_beta_rep"/>
    <property type="match status" value="3"/>
</dbReference>
<sequence length="216" mass="24797">MKQILAISLLLGLSCTSSWAYKSTYSHINVQLEESVKLDTVYLDLKNDPDFKFQNNLRWYQDKKLELFGIKTNKNEIFIEPLFYQIESFIEGISIVSMDNFQGAINDKGEVIIPFAYEELQTSSEYKIAFLEGGKWGFFNTEGKKIISAQYDYVGSYSDGLALASKDQLFGYIDHKGRVVIPFQYDYASNFEDGQAQVELKFESFTIDKKGTKVSY</sequence>
<name>A0A0U3GBS8_9FLAO</name>
<evidence type="ECO:0000313" key="1">
    <source>
        <dbReference type="EMBL" id="ALU26024.1"/>
    </source>
</evidence>
<dbReference type="PANTHER" id="PTHR37841">
    <property type="entry name" value="GLR2918 PROTEIN"/>
    <property type="match status" value="1"/>
</dbReference>
<dbReference type="PANTHER" id="PTHR37841:SF1">
    <property type="entry name" value="DUF3298 DOMAIN-CONTAINING PROTEIN"/>
    <property type="match status" value="1"/>
</dbReference>
<gene>
    <name evidence="1" type="ORF">AS202_07640</name>
</gene>
<reference evidence="1 2" key="1">
    <citation type="journal article" date="2016" name="J. Zhejiang Univ. Sci. B">
        <title>Antibiotic resistance mechanisms of Myroides sp.</title>
        <authorList>
            <person name="Hu S."/>
            <person name="Yuan S."/>
            <person name="Qu H."/>
            <person name="Jiang T."/>
            <person name="Zhou Y."/>
            <person name="Wang M."/>
            <person name="Ming D."/>
        </authorList>
    </citation>
    <scope>NUCLEOTIDE SEQUENCE [LARGE SCALE GENOMIC DNA]</scope>
    <source>
        <strain evidence="1 2">PR63039</strain>
    </source>
</reference>
<dbReference type="EMBL" id="CP013690">
    <property type="protein sequence ID" value="ALU26024.1"/>
    <property type="molecule type" value="Genomic_DNA"/>
</dbReference>